<dbReference type="PANTHER" id="PTHR43537:SF50">
    <property type="entry name" value="TRANSCRIPTIONAL REGULATORY PROTEIN"/>
    <property type="match status" value="1"/>
</dbReference>
<dbReference type="PANTHER" id="PTHR43537">
    <property type="entry name" value="TRANSCRIPTIONAL REGULATOR, GNTR FAMILY"/>
    <property type="match status" value="1"/>
</dbReference>
<dbReference type="InterPro" id="IPR036390">
    <property type="entry name" value="WH_DNA-bd_sf"/>
</dbReference>
<dbReference type="Gene3D" id="1.10.10.10">
    <property type="entry name" value="Winged helix-like DNA-binding domain superfamily/Winged helix DNA-binding domain"/>
    <property type="match status" value="1"/>
</dbReference>
<organism evidence="5 6">
    <name type="scientific">Flavimaricola marinus</name>
    <dbReference type="NCBI Taxonomy" id="1819565"/>
    <lineage>
        <taxon>Bacteria</taxon>
        <taxon>Pseudomonadati</taxon>
        <taxon>Pseudomonadota</taxon>
        <taxon>Alphaproteobacteria</taxon>
        <taxon>Rhodobacterales</taxon>
        <taxon>Paracoccaceae</taxon>
        <taxon>Flavimaricola</taxon>
    </lineage>
</organism>
<dbReference type="OrthoDB" id="8155773at2"/>
<dbReference type="InterPro" id="IPR000524">
    <property type="entry name" value="Tscrpt_reg_HTH_GntR"/>
</dbReference>
<proteinExistence type="predicted"/>
<name>A0A238LKD0_9RHOB</name>
<dbReference type="Proteomes" id="UP000201613">
    <property type="component" value="Unassembled WGS sequence"/>
</dbReference>
<evidence type="ECO:0000313" key="5">
    <source>
        <dbReference type="EMBL" id="SMY09330.1"/>
    </source>
</evidence>
<dbReference type="PROSITE" id="PS50949">
    <property type="entry name" value="HTH_GNTR"/>
    <property type="match status" value="1"/>
</dbReference>
<dbReference type="InterPro" id="IPR008920">
    <property type="entry name" value="TF_FadR/GntR_C"/>
</dbReference>
<dbReference type="InterPro" id="IPR036388">
    <property type="entry name" value="WH-like_DNA-bd_sf"/>
</dbReference>
<dbReference type="SMART" id="SM00345">
    <property type="entry name" value="HTH_GNTR"/>
    <property type="match status" value="1"/>
</dbReference>
<evidence type="ECO:0000256" key="1">
    <source>
        <dbReference type="ARBA" id="ARBA00023015"/>
    </source>
</evidence>
<reference evidence="5 6" key="1">
    <citation type="submission" date="2017-05" db="EMBL/GenBank/DDBJ databases">
        <authorList>
            <person name="Song R."/>
            <person name="Chenine A.L."/>
            <person name="Ruprecht R.M."/>
        </authorList>
    </citation>
    <scope>NUCLEOTIDE SEQUENCE [LARGE SCALE GENOMIC DNA]</scope>
    <source>
        <strain evidence="5 6">CECT 8899</strain>
    </source>
</reference>
<sequence length="227" mass="24735">MQPIEPAQSLMKVTTDRIRLAIIAGELPLGSKLSEQGLADVLQISRSPVREALAMLQQEGLVEVVPKVGSFVFTPDIQSALDLGDHRSILEAACLEMAIERNNKTLVAELQSGMKQMEDAVAQNDPVGYTQADMLFHNAIVTCSGNRSIKRVYPNTIGPLMALRTHLFTVMNAHLSDSMSEHAALIELCQNEDIEGAKKLIRAHVFKLIGLYQSSIDAQNAEAAKTA</sequence>
<accession>A0A238LKD0</accession>
<dbReference type="SMART" id="SM00895">
    <property type="entry name" value="FCD"/>
    <property type="match status" value="1"/>
</dbReference>
<dbReference type="GO" id="GO:0003677">
    <property type="term" value="F:DNA binding"/>
    <property type="evidence" value="ECO:0007669"/>
    <property type="project" value="UniProtKB-KW"/>
</dbReference>
<dbReference type="CDD" id="cd07377">
    <property type="entry name" value="WHTH_GntR"/>
    <property type="match status" value="1"/>
</dbReference>
<evidence type="ECO:0000256" key="3">
    <source>
        <dbReference type="ARBA" id="ARBA00023163"/>
    </source>
</evidence>
<dbReference type="PRINTS" id="PR00035">
    <property type="entry name" value="HTHGNTR"/>
</dbReference>
<gene>
    <name evidence="5" type="primary">mce2R</name>
    <name evidence="5" type="ORF">LOM8899_03495</name>
</gene>
<keyword evidence="1" id="KW-0805">Transcription regulation</keyword>
<dbReference type="AlphaFoldDB" id="A0A238LKD0"/>
<evidence type="ECO:0000259" key="4">
    <source>
        <dbReference type="PROSITE" id="PS50949"/>
    </source>
</evidence>
<dbReference type="Gene3D" id="1.20.120.530">
    <property type="entry name" value="GntR ligand-binding domain-like"/>
    <property type="match status" value="1"/>
</dbReference>
<feature type="domain" description="HTH gntR-type" evidence="4">
    <location>
        <begin position="8"/>
        <end position="75"/>
    </location>
</feature>
<evidence type="ECO:0000313" key="6">
    <source>
        <dbReference type="Proteomes" id="UP000201613"/>
    </source>
</evidence>
<dbReference type="InterPro" id="IPR011711">
    <property type="entry name" value="GntR_C"/>
</dbReference>
<dbReference type="RefSeq" id="WP_093993521.1">
    <property type="nucleotide sequence ID" value="NZ_FXZK01000009.1"/>
</dbReference>
<evidence type="ECO:0000256" key="2">
    <source>
        <dbReference type="ARBA" id="ARBA00023125"/>
    </source>
</evidence>
<dbReference type="Pfam" id="PF07729">
    <property type="entry name" value="FCD"/>
    <property type="match status" value="1"/>
</dbReference>
<dbReference type="GO" id="GO:0003700">
    <property type="term" value="F:DNA-binding transcription factor activity"/>
    <property type="evidence" value="ECO:0007669"/>
    <property type="project" value="InterPro"/>
</dbReference>
<dbReference type="SUPFAM" id="SSF48008">
    <property type="entry name" value="GntR ligand-binding domain-like"/>
    <property type="match status" value="1"/>
</dbReference>
<dbReference type="Pfam" id="PF00392">
    <property type="entry name" value="GntR"/>
    <property type="match status" value="1"/>
</dbReference>
<keyword evidence="2" id="KW-0238">DNA-binding</keyword>
<dbReference type="EMBL" id="FXZK01000009">
    <property type="protein sequence ID" value="SMY09330.1"/>
    <property type="molecule type" value="Genomic_DNA"/>
</dbReference>
<keyword evidence="6" id="KW-1185">Reference proteome</keyword>
<dbReference type="SUPFAM" id="SSF46785">
    <property type="entry name" value="Winged helix' DNA-binding domain"/>
    <property type="match status" value="1"/>
</dbReference>
<keyword evidence="3" id="KW-0804">Transcription</keyword>
<protein>
    <submittedName>
        <fullName evidence="5">HTH-type transcriptional regulator Mce2R</fullName>
    </submittedName>
</protein>